<dbReference type="AlphaFoldDB" id="C5RBL1"/>
<name>C5RBL1_WEIPA</name>
<proteinExistence type="predicted"/>
<evidence type="ECO:0000313" key="2">
    <source>
        <dbReference type="Proteomes" id="UP000004528"/>
    </source>
</evidence>
<reference evidence="1 2" key="1">
    <citation type="submission" date="2009-04" db="EMBL/GenBank/DDBJ databases">
        <authorList>
            <person name="Qin X."/>
            <person name="Bachman B."/>
            <person name="Battles P."/>
            <person name="Bell A."/>
            <person name="Bess C."/>
            <person name="Bickham C."/>
            <person name="Chaboub L."/>
            <person name="Chen D."/>
            <person name="Coyle M."/>
            <person name="Deiros D.R."/>
            <person name="Dinh H."/>
            <person name="Forbes L."/>
            <person name="Fowler G."/>
            <person name="Francisco L."/>
            <person name="Fu Q."/>
            <person name="Gubbala S."/>
            <person name="Hale W."/>
            <person name="Han Y."/>
            <person name="Hemphill L."/>
            <person name="Highlander S.K."/>
            <person name="Hirani K."/>
            <person name="Hogues M."/>
            <person name="Jackson L."/>
            <person name="Jakkamsetti A."/>
            <person name="Javaid M."/>
            <person name="Jiang H."/>
            <person name="Korchina V."/>
            <person name="Kovar C."/>
            <person name="Lara F."/>
            <person name="Lee S."/>
            <person name="Mata R."/>
            <person name="Mathew T."/>
            <person name="Moen C."/>
            <person name="Morales K."/>
            <person name="Munidasa M."/>
            <person name="Nazareth L."/>
            <person name="Ngo R."/>
            <person name="Nguyen L."/>
            <person name="Okwuonu G."/>
            <person name="Ongeri F."/>
            <person name="Patil S."/>
            <person name="Petrosino J."/>
            <person name="Pham C."/>
            <person name="Pham P."/>
            <person name="Pu L.-L."/>
            <person name="Puazo M."/>
            <person name="Raj R."/>
            <person name="Reid J."/>
            <person name="Rouhana J."/>
            <person name="Saada N."/>
            <person name="Shang Y."/>
            <person name="Simmons D."/>
            <person name="Thornton R."/>
            <person name="Warren J."/>
            <person name="Weissenberger G."/>
            <person name="Zhang J."/>
            <person name="Zhang L."/>
            <person name="Zhou C."/>
            <person name="Zhu D."/>
            <person name="Muzny D."/>
            <person name="Worley K."/>
            <person name="Gibbs R."/>
        </authorList>
    </citation>
    <scope>NUCLEOTIDE SEQUENCE [LARGE SCALE GENOMIC DNA]</scope>
    <source>
        <strain evidence="1 2">ATCC 33313</strain>
    </source>
</reference>
<keyword evidence="2" id="KW-1185">Reference proteome</keyword>
<gene>
    <name evidence="1" type="ORF">HMPREF0877_1357</name>
</gene>
<accession>C5RBL1</accession>
<comment type="caution">
    <text evidence="1">The sequence shown here is derived from an EMBL/GenBank/DDBJ whole genome shotgun (WGS) entry which is preliminary data.</text>
</comment>
<evidence type="ECO:0000313" key="1">
    <source>
        <dbReference type="EMBL" id="EER74437.1"/>
    </source>
</evidence>
<dbReference type="EMBL" id="ACKU01000021">
    <property type="protein sequence ID" value="EER74437.1"/>
    <property type="molecule type" value="Genomic_DNA"/>
</dbReference>
<protein>
    <submittedName>
        <fullName evidence="1">Uncharacterized protein</fullName>
    </submittedName>
</protein>
<dbReference type="HOGENOM" id="CLU_3105307_0_0_9"/>
<sequence>MYTVHDEPIKVANKVITDSKVIGLLKNNANCTPKIKASIILPAVLIDVISL</sequence>
<organism evidence="1 2">
    <name type="scientific">Weissella paramesenteroides ATCC 33313</name>
    <dbReference type="NCBI Taxonomy" id="585506"/>
    <lineage>
        <taxon>Bacteria</taxon>
        <taxon>Bacillati</taxon>
        <taxon>Bacillota</taxon>
        <taxon>Bacilli</taxon>
        <taxon>Lactobacillales</taxon>
        <taxon>Lactobacillaceae</taxon>
        <taxon>Weissella</taxon>
    </lineage>
</organism>
<dbReference type="Proteomes" id="UP000004528">
    <property type="component" value="Unassembled WGS sequence"/>
</dbReference>